<keyword evidence="4" id="KW-0472">Membrane</keyword>
<evidence type="ECO:0000259" key="6">
    <source>
        <dbReference type="PROSITE" id="PS50856"/>
    </source>
</evidence>
<accession>A0A3M7RSV1</accession>
<dbReference type="AlphaFoldDB" id="A0A3M7RSV1"/>
<dbReference type="OrthoDB" id="6236007at2759"/>
<keyword evidence="3" id="KW-1133">Transmembrane helix</keyword>
<keyword evidence="10" id="KW-1185">Reference proteome</keyword>
<evidence type="ECO:0000259" key="7">
    <source>
        <dbReference type="PROSITE" id="PS51220"/>
    </source>
</evidence>
<evidence type="ECO:0000313" key="9">
    <source>
        <dbReference type="EMBL" id="RNA26539.1"/>
    </source>
</evidence>
<dbReference type="InterPro" id="IPR001846">
    <property type="entry name" value="VWF_type-D"/>
</dbReference>
<dbReference type="InterPro" id="IPR056619">
    <property type="entry name" value="C8-3_MUC4"/>
</dbReference>
<dbReference type="Pfam" id="PF03782">
    <property type="entry name" value="AMOP"/>
    <property type="match status" value="1"/>
</dbReference>
<evidence type="ECO:0000256" key="5">
    <source>
        <dbReference type="ARBA" id="ARBA00023157"/>
    </source>
</evidence>
<dbReference type="InterPro" id="IPR003886">
    <property type="entry name" value="NIDO_dom"/>
</dbReference>
<keyword evidence="2" id="KW-0812">Transmembrane</keyword>
<reference evidence="9 10" key="1">
    <citation type="journal article" date="2018" name="Sci. Rep.">
        <title>Genomic signatures of local adaptation to the degree of environmental predictability in rotifers.</title>
        <authorList>
            <person name="Franch-Gras L."/>
            <person name="Hahn C."/>
            <person name="Garcia-Roger E.M."/>
            <person name="Carmona M.J."/>
            <person name="Serra M."/>
            <person name="Gomez A."/>
        </authorList>
    </citation>
    <scope>NUCLEOTIDE SEQUENCE [LARGE SCALE GENOMIC DNA]</scope>
    <source>
        <strain evidence="9">HYR1</strain>
    </source>
</reference>
<feature type="domain" description="VWFD" evidence="8">
    <location>
        <begin position="587"/>
        <end position="784"/>
    </location>
</feature>
<evidence type="ECO:0000259" key="8">
    <source>
        <dbReference type="PROSITE" id="PS51233"/>
    </source>
</evidence>
<gene>
    <name evidence="9" type="ORF">BpHYR1_018159</name>
</gene>
<sequence>MDQRIFIIFLFYQAIKIQCHDNIMYLFGTEHNDHVMLKADDSFEGPLKIGENFTFNGNRFSKLFIGTNGVLSFGSGVRSYMPLSFPTLKNFIIAPFWTDIDITKGGEIYHREITDQTTLDQISHEISGSFARFVAIWAYLVTWHEVAPFLSDNSTHRNTFQVLITTNGFNSYAILNYKKLEWSLSKNIPVHAQAGINAGDGIKFDSISGSLTQNVIDLTQKSNVDILGKWIFKVDEGELIETECDYRSYMSLNPYSVYFFGGEDVTVSGPCFDLDHDSAKIFLDSIEVECKIISSFSCQFKTPFMKKIGYIHVYLIDNSTNYYGYLYTKESSYNKIEEIKEVYNASVNEEIRLESIDSDSVFDLYLIRINNNGSEISLARPGVSKASCVNSSDIFNQTSMVDIEEAYFALAPSQTSRFILNPSLIFLLVMPIYIIIELITAEFNCKLWHRSQPNPQFFIDILPPCPPMIPSNSSSNFFTLYYMDNLCNTWNRAKCNMFHPKAQTCYRSFETWFSTGTVYQKCCYDSQGSLLVGPPGGGTLIYNSYNSLNSELAIYAPYLRCCVLSDNCDLYYEKRPSDDSTRWVNDGVAFVMGDPHFLTFDELAYTFNGYGEYTLFQIKDINFTVQVRIAPITSKNGTISQGTVYKAISVKGNNNTDHVQVELDFKNNLFIRINGEFFYVENESLSFNGLQLTVTDQTKIELVYNVGINIEILVTSSRNALMLFTSISQNYRSRTVGLLGNFNGDSSDDFILPNGTLLNLNAKNDRDIFENFGQKWMISENESIFYYELGFGYHSHLDAAFIPKFIQDGIVFNDSNLETVAREKCGNNSDCLFDISITGDSEIGILNLDLSNVAESYKQMKNFRNMSNFENTTASWLVVGSTENPGETIFSLDNGFTQNSNSNSSNIQIIARTNAANKTIHFERSKDSTLSQTNFQTSTDLNSELKVSLGTVDEDFSIKNDADSSTDAIMNGVSSSKVNDLKISTQSTVNFKISSKKINKITFSEIFMTTLTTEKKNEEFFSGNSGDSCEYSKIMLFFILDLYLVLK</sequence>
<dbReference type="Pfam" id="PF00094">
    <property type="entry name" value="VWD"/>
    <property type="match status" value="1"/>
</dbReference>
<name>A0A3M7RSV1_BRAPC</name>
<dbReference type="Proteomes" id="UP000276133">
    <property type="component" value="Unassembled WGS sequence"/>
</dbReference>
<evidence type="ECO:0000256" key="1">
    <source>
        <dbReference type="ARBA" id="ARBA00004370"/>
    </source>
</evidence>
<dbReference type="PANTHER" id="PTHR13802:SF52">
    <property type="entry name" value="MUCIN-4"/>
    <property type="match status" value="1"/>
</dbReference>
<evidence type="ECO:0000256" key="4">
    <source>
        <dbReference type="ARBA" id="ARBA00023136"/>
    </source>
</evidence>
<dbReference type="SMART" id="SM00216">
    <property type="entry name" value="VWD"/>
    <property type="match status" value="1"/>
</dbReference>
<feature type="domain" description="NIDO" evidence="7">
    <location>
        <begin position="95"/>
        <end position="237"/>
    </location>
</feature>
<comment type="caution">
    <text evidence="9">The sequence shown here is derived from an EMBL/GenBank/DDBJ whole genome shotgun (WGS) entry which is preliminary data.</text>
</comment>
<comment type="subcellular location">
    <subcellularLocation>
        <location evidence="1">Membrane</location>
    </subcellularLocation>
</comment>
<dbReference type="PROSITE" id="PS50856">
    <property type="entry name" value="AMOP"/>
    <property type="match status" value="1"/>
</dbReference>
<dbReference type="PANTHER" id="PTHR13802">
    <property type="entry name" value="MUCIN 4-RELATED"/>
    <property type="match status" value="1"/>
</dbReference>
<evidence type="ECO:0000256" key="3">
    <source>
        <dbReference type="ARBA" id="ARBA00022989"/>
    </source>
</evidence>
<dbReference type="Pfam" id="PF06119">
    <property type="entry name" value="NIDO"/>
    <property type="match status" value="1"/>
</dbReference>
<keyword evidence="5" id="KW-1015">Disulfide bond</keyword>
<dbReference type="Pfam" id="PF23263">
    <property type="entry name" value="C8-3_MUC4"/>
    <property type="match status" value="1"/>
</dbReference>
<dbReference type="InterPro" id="IPR051495">
    <property type="entry name" value="Epithelial_Barrier/Signaling"/>
</dbReference>
<dbReference type="PROSITE" id="PS51233">
    <property type="entry name" value="VWFD"/>
    <property type="match status" value="1"/>
</dbReference>
<dbReference type="EMBL" id="REGN01002719">
    <property type="protein sequence ID" value="RNA26539.1"/>
    <property type="molecule type" value="Genomic_DNA"/>
</dbReference>
<protein>
    <submittedName>
        <fullName evidence="9">Sushi domain-containing 2-like</fullName>
    </submittedName>
</protein>
<dbReference type="InterPro" id="IPR005533">
    <property type="entry name" value="AMOP_dom"/>
</dbReference>
<evidence type="ECO:0000313" key="10">
    <source>
        <dbReference type="Proteomes" id="UP000276133"/>
    </source>
</evidence>
<proteinExistence type="predicted"/>
<dbReference type="SMART" id="SM00539">
    <property type="entry name" value="NIDO"/>
    <property type="match status" value="1"/>
</dbReference>
<dbReference type="GO" id="GO:0016020">
    <property type="term" value="C:membrane"/>
    <property type="evidence" value="ECO:0007669"/>
    <property type="project" value="UniProtKB-SubCell"/>
</dbReference>
<dbReference type="GO" id="GO:0007160">
    <property type="term" value="P:cell-matrix adhesion"/>
    <property type="evidence" value="ECO:0007669"/>
    <property type="project" value="InterPro"/>
</dbReference>
<dbReference type="PROSITE" id="PS51220">
    <property type="entry name" value="NIDO"/>
    <property type="match status" value="1"/>
</dbReference>
<evidence type="ECO:0000256" key="2">
    <source>
        <dbReference type="ARBA" id="ARBA00022692"/>
    </source>
</evidence>
<organism evidence="9 10">
    <name type="scientific">Brachionus plicatilis</name>
    <name type="common">Marine rotifer</name>
    <name type="synonym">Brachionus muelleri</name>
    <dbReference type="NCBI Taxonomy" id="10195"/>
    <lineage>
        <taxon>Eukaryota</taxon>
        <taxon>Metazoa</taxon>
        <taxon>Spiralia</taxon>
        <taxon>Gnathifera</taxon>
        <taxon>Rotifera</taxon>
        <taxon>Eurotatoria</taxon>
        <taxon>Monogononta</taxon>
        <taxon>Pseudotrocha</taxon>
        <taxon>Ploima</taxon>
        <taxon>Brachionidae</taxon>
        <taxon>Brachionus</taxon>
    </lineage>
</organism>
<dbReference type="SMART" id="SM00723">
    <property type="entry name" value="AMOP"/>
    <property type="match status" value="1"/>
</dbReference>
<feature type="domain" description="AMOP" evidence="6">
    <location>
        <begin position="437"/>
        <end position="575"/>
    </location>
</feature>